<sequence>MIKLPLHYSDTNSVIPAIKAWLLTMKDEFSIDITFGKHRNDLSALILGYQSQSDIFYQGTASSFRIESMSADDAHEKVLSNMNKSGKFPEAVIKAFPKILLADLFSVKYGIDSVKSKLRSNRDISTFDHLVIEAFYREGRESLPSVIPVKTKEAMNFKRHDFKQIELTLKRFGLTSRQPDIRDPNHKIHIKALESNEQTFKMTEFTSLDVTYYLIPCFDFTMTTARLFPNDGQQVNPPGTLIIATQQDKLLLALHIDYIALESSHYTYTPQSYPSTLYVPAIQENLESYLVQAFNELSHLTDFKMRANTGTGRLEVKRTHPLPEEIWIKKSYRLFCEMQYDWLKLSLPLNLGFLNQIASMHNTHDREGIYTAYSIEQETMTSFAPPLNIIDRLYAGNAAPQQRNNEN</sequence>
<reference evidence="1 2" key="1">
    <citation type="submission" date="2016-06" db="EMBL/GenBank/DDBJ databases">
        <title>Adaptive Radiation by Waves of Gene Transfer Leads to Fine-Scale Resource Partitioning in Marine Microbes.</title>
        <authorList>
            <person name="Hehemann J.-H."/>
            <person name="Arevalo P."/>
            <person name="Datta M.S."/>
            <person name="Yu X."/>
            <person name="Corzett C."/>
            <person name="Henschel A."/>
            <person name="Preheim S.P."/>
            <person name="Timberlake S."/>
            <person name="Alm E.J."/>
            <person name="Polz M.F."/>
        </authorList>
    </citation>
    <scope>NUCLEOTIDE SEQUENCE [LARGE SCALE GENOMIC DNA]</scope>
    <source>
        <strain evidence="1 2">FF50</strain>
        <plasmid evidence="1 2">unnamed1</plasmid>
    </source>
</reference>
<geneLocation type="plasmid" evidence="1 2">
    <name>unnamed1</name>
</geneLocation>
<keyword evidence="1" id="KW-0614">Plasmid</keyword>
<name>A0AAN0XZK2_9VIBR</name>
<proteinExistence type="predicted"/>
<accession>A0AAN0XZK2</accession>
<dbReference type="KEGG" id="vbr:A6E01_20475"/>
<organism evidence="1 2">
    <name type="scientific">Vibrio breoganii</name>
    <dbReference type="NCBI Taxonomy" id="553239"/>
    <lineage>
        <taxon>Bacteria</taxon>
        <taxon>Pseudomonadati</taxon>
        <taxon>Pseudomonadota</taxon>
        <taxon>Gammaproteobacteria</taxon>
        <taxon>Vibrionales</taxon>
        <taxon>Vibrionaceae</taxon>
        <taxon>Vibrio</taxon>
    </lineage>
</organism>
<protein>
    <submittedName>
        <fullName evidence="1">Uncharacterized protein</fullName>
    </submittedName>
</protein>
<dbReference type="EMBL" id="CP016179">
    <property type="protein sequence ID" value="ANO35591.1"/>
    <property type="molecule type" value="Genomic_DNA"/>
</dbReference>
<dbReference type="RefSeq" id="WP_065211350.1">
    <property type="nucleotide sequence ID" value="NZ_CP016179.1"/>
</dbReference>
<evidence type="ECO:0000313" key="2">
    <source>
        <dbReference type="Proteomes" id="UP000092018"/>
    </source>
</evidence>
<gene>
    <name evidence="1" type="ORF">A6E01_20475</name>
</gene>
<evidence type="ECO:0000313" key="1">
    <source>
        <dbReference type="EMBL" id="ANO35591.1"/>
    </source>
</evidence>
<dbReference type="AlphaFoldDB" id="A0AAN0XZK2"/>
<dbReference type="Proteomes" id="UP000092018">
    <property type="component" value="Plasmid unnamed1"/>
</dbReference>